<organism evidence="2 3">
    <name type="scientific">Chitiniphilus eburneus</name>
    <dbReference type="NCBI Taxonomy" id="2571148"/>
    <lineage>
        <taxon>Bacteria</taxon>
        <taxon>Pseudomonadati</taxon>
        <taxon>Pseudomonadota</taxon>
        <taxon>Betaproteobacteria</taxon>
        <taxon>Neisseriales</taxon>
        <taxon>Chitinibacteraceae</taxon>
        <taxon>Chitiniphilus</taxon>
    </lineage>
</organism>
<name>A0A4U0Q508_9NEIS</name>
<dbReference type="EMBL" id="SUMF01000003">
    <property type="protein sequence ID" value="TJZ76243.1"/>
    <property type="molecule type" value="Genomic_DNA"/>
</dbReference>
<accession>A0A4U0Q508</accession>
<dbReference type="OrthoDB" id="8536886at2"/>
<gene>
    <name evidence="2" type="ORF">FAZ21_05565</name>
</gene>
<feature type="signal peptide" evidence="1">
    <location>
        <begin position="1"/>
        <end position="23"/>
    </location>
</feature>
<keyword evidence="1" id="KW-0732">Signal</keyword>
<evidence type="ECO:0000313" key="3">
    <source>
        <dbReference type="Proteomes" id="UP000310016"/>
    </source>
</evidence>
<dbReference type="Proteomes" id="UP000310016">
    <property type="component" value="Unassembled WGS sequence"/>
</dbReference>
<dbReference type="AlphaFoldDB" id="A0A4U0Q508"/>
<keyword evidence="3" id="KW-1185">Reference proteome</keyword>
<evidence type="ECO:0000256" key="1">
    <source>
        <dbReference type="SAM" id="SignalP"/>
    </source>
</evidence>
<sequence length="126" mass="13048">MRKSLWRKALGMALFAVLLNALAPSISMARAALAESPLDSLVVCSVQTDGHNTSPTTTPSTLDLATASFCQYCVTHAGSFGLAATEHSAPTAVVNASPTLRLVASLPSRLDPARLPPPRGPPVLSV</sequence>
<dbReference type="InterPro" id="IPR021333">
    <property type="entry name" value="DUF2946"/>
</dbReference>
<proteinExistence type="predicted"/>
<reference evidence="2 3" key="1">
    <citation type="submission" date="2019-04" db="EMBL/GenBank/DDBJ databases">
        <title>Chitiniphilus eburnea sp. nov., a novel chitinolytic bacterium isolated from aquaculture sludge.</title>
        <authorList>
            <person name="Sheng M."/>
        </authorList>
    </citation>
    <scope>NUCLEOTIDE SEQUENCE [LARGE SCALE GENOMIC DNA]</scope>
    <source>
        <strain evidence="2 3">HX-2-15</strain>
    </source>
</reference>
<dbReference type="RefSeq" id="WP_136772293.1">
    <property type="nucleotide sequence ID" value="NZ_CP156074.1"/>
</dbReference>
<feature type="chain" id="PRO_5020358864" evidence="1">
    <location>
        <begin position="24"/>
        <end position="126"/>
    </location>
</feature>
<protein>
    <submittedName>
        <fullName evidence="2">DUF2946 domain-containing protein</fullName>
    </submittedName>
</protein>
<evidence type="ECO:0000313" key="2">
    <source>
        <dbReference type="EMBL" id="TJZ76243.1"/>
    </source>
</evidence>
<dbReference type="Pfam" id="PF11162">
    <property type="entry name" value="DUF2946"/>
    <property type="match status" value="1"/>
</dbReference>
<comment type="caution">
    <text evidence="2">The sequence shown here is derived from an EMBL/GenBank/DDBJ whole genome shotgun (WGS) entry which is preliminary data.</text>
</comment>